<dbReference type="InterPro" id="IPR018392">
    <property type="entry name" value="LysM"/>
</dbReference>
<dbReference type="InterPro" id="IPR036779">
    <property type="entry name" value="LysM_dom_sf"/>
</dbReference>
<accession>A0A172TZ38</accession>
<dbReference type="OrthoDB" id="2149800at2"/>
<protein>
    <recommendedName>
        <fullName evidence="1">LysM domain-containing protein</fullName>
    </recommendedName>
</protein>
<reference evidence="3" key="1">
    <citation type="submission" date="2015-01" db="EMBL/GenBank/DDBJ databases">
        <title>Flavisolibacter sp./LCS9/ whole genome sequencing.</title>
        <authorList>
            <person name="Kim M.K."/>
            <person name="Srinivasan S."/>
            <person name="Lee J.-J."/>
        </authorList>
    </citation>
    <scope>NUCLEOTIDE SEQUENCE [LARGE SCALE GENOMIC DNA]</scope>
    <source>
        <strain evidence="3">LCS9</strain>
    </source>
</reference>
<feature type="domain" description="LysM" evidence="1">
    <location>
        <begin position="27"/>
        <end position="74"/>
    </location>
</feature>
<organism evidence="2 3">
    <name type="scientific">Flavisolibacter tropicus</name>
    <dbReference type="NCBI Taxonomy" id="1492898"/>
    <lineage>
        <taxon>Bacteria</taxon>
        <taxon>Pseudomonadati</taxon>
        <taxon>Bacteroidota</taxon>
        <taxon>Chitinophagia</taxon>
        <taxon>Chitinophagales</taxon>
        <taxon>Chitinophagaceae</taxon>
        <taxon>Flavisolibacter</taxon>
    </lineage>
</organism>
<dbReference type="Pfam" id="PF01476">
    <property type="entry name" value="LysM"/>
    <property type="match status" value="1"/>
</dbReference>
<dbReference type="PROSITE" id="PS51782">
    <property type="entry name" value="LYSM"/>
    <property type="match status" value="1"/>
</dbReference>
<dbReference type="KEGG" id="fla:SY85_19615"/>
<evidence type="ECO:0000259" key="1">
    <source>
        <dbReference type="PROSITE" id="PS51782"/>
    </source>
</evidence>
<gene>
    <name evidence="2" type="ORF">SY85_19615</name>
</gene>
<dbReference type="SUPFAM" id="SSF54106">
    <property type="entry name" value="LysM domain"/>
    <property type="match status" value="1"/>
</dbReference>
<dbReference type="EMBL" id="CP011390">
    <property type="protein sequence ID" value="ANE52361.1"/>
    <property type="molecule type" value="Genomic_DNA"/>
</dbReference>
<dbReference type="AlphaFoldDB" id="A0A172TZ38"/>
<dbReference type="SMART" id="SM00257">
    <property type="entry name" value="LysM"/>
    <property type="match status" value="1"/>
</dbReference>
<reference evidence="2 3" key="2">
    <citation type="journal article" date="2016" name="Int. J. Syst. Evol. Microbiol.">
        <title>Flavisolibacter tropicus sp. nov., isolated from tropical soil.</title>
        <authorList>
            <person name="Lee J.J."/>
            <person name="Kang M.S."/>
            <person name="Kim G.S."/>
            <person name="Lee C.S."/>
            <person name="Lim S."/>
            <person name="Lee J."/>
            <person name="Roh S.H."/>
            <person name="Kang H."/>
            <person name="Ha J.M."/>
            <person name="Bae S."/>
            <person name="Jung H.Y."/>
            <person name="Kim M.K."/>
        </authorList>
    </citation>
    <scope>NUCLEOTIDE SEQUENCE [LARGE SCALE GENOMIC DNA]</scope>
    <source>
        <strain evidence="2 3">LCS9</strain>
    </source>
</reference>
<evidence type="ECO:0000313" key="2">
    <source>
        <dbReference type="EMBL" id="ANE52361.1"/>
    </source>
</evidence>
<sequence length="79" mass="9222">MQERTNRNTDAEYNRQMAEGRVGGIIDEYIIEERDTLQNIADRYGVSLEEIVEANRDAIRNASEMIQPGMRILIPQKRR</sequence>
<dbReference type="Gene3D" id="3.10.350.10">
    <property type="entry name" value="LysM domain"/>
    <property type="match status" value="1"/>
</dbReference>
<dbReference type="Proteomes" id="UP000077177">
    <property type="component" value="Chromosome"/>
</dbReference>
<evidence type="ECO:0000313" key="3">
    <source>
        <dbReference type="Proteomes" id="UP000077177"/>
    </source>
</evidence>
<name>A0A172TZ38_9BACT</name>
<proteinExistence type="predicted"/>
<dbReference type="CDD" id="cd00118">
    <property type="entry name" value="LysM"/>
    <property type="match status" value="1"/>
</dbReference>
<dbReference type="RefSeq" id="WP_066406739.1">
    <property type="nucleotide sequence ID" value="NZ_CP011390.1"/>
</dbReference>
<keyword evidence="3" id="KW-1185">Reference proteome</keyword>